<organism evidence="1 2">
    <name type="scientific">Entomophthora muscae</name>
    <dbReference type="NCBI Taxonomy" id="34485"/>
    <lineage>
        <taxon>Eukaryota</taxon>
        <taxon>Fungi</taxon>
        <taxon>Fungi incertae sedis</taxon>
        <taxon>Zoopagomycota</taxon>
        <taxon>Entomophthoromycotina</taxon>
        <taxon>Entomophthoromycetes</taxon>
        <taxon>Entomophthorales</taxon>
        <taxon>Entomophthoraceae</taxon>
        <taxon>Entomophthora</taxon>
    </lineage>
</organism>
<accession>A0ACC2SXM3</accession>
<name>A0ACC2SXM3_9FUNG</name>
<proteinExistence type="predicted"/>
<evidence type="ECO:0000313" key="1">
    <source>
        <dbReference type="EMBL" id="KAJ9067070.1"/>
    </source>
</evidence>
<comment type="caution">
    <text evidence="1">The sequence shown here is derived from an EMBL/GenBank/DDBJ whole genome shotgun (WGS) entry which is preliminary data.</text>
</comment>
<protein>
    <submittedName>
        <fullName evidence="1">Uncharacterized protein</fullName>
    </submittedName>
</protein>
<sequence length="117" mass="12606">MYLLLLATKSDHFALHAGDSSYSPYQLCLLPRSSSIVYLAFQAWTASPAGVQPDSGMDHDSECTPSIHRGLTMAANNNRDKISHPEVGGVSLLMHLWAATSQPNGCFDCKLSPWAAG</sequence>
<evidence type="ECO:0000313" key="2">
    <source>
        <dbReference type="Proteomes" id="UP001165960"/>
    </source>
</evidence>
<dbReference type="EMBL" id="QTSX02004268">
    <property type="protein sequence ID" value="KAJ9067070.1"/>
    <property type="molecule type" value="Genomic_DNA"/>
</dbReference>
<keyword evidence="2" id="KW-1185">Reference proteome</keyword>
<reference evidence="1" key="1">
    <citation type="submission" date="2022-04" db="EMBL/GenBank/DDBJ databases">
        <title>Genome of the entomopathogenic fungus Entomophthora muscae.</title>
        <authorList>
            <person name="Elya C."/>
            <person name="Lovett B.R."/>
            <person name="Lee E."/>
            <person name="Macias A.M."/>
            <person name="Hajek A.E."/>
            <person name="De Bivort B.L."/>
            <person name="Kasson M.T."/>
            <person name="De Fine Licht H.H."/>
            <person name="Stajich J.E."/>
        </authorList>
    </citation>
    <scope>NUCLEOTIDE SEQUENCE</scope>
    <source>
        <strain evidence="1">Berkeley</strain>
    </source>
</reference>
<dbReference type="Proteomes" id="UP001165960">
    <property type="component" value="Unassembled WGS sequence"/>
</dbReference>
<gene>
    <name evidence="1" type="ORF">DSO57_1003377</name>
</gene>